<dbReference type="Proteomes" id="UP001596915">
    <property type="component" value="Unassembled WGS sequence"/>
</dbReference>
<sequence length="572" mass="61691">MLRRRIRGRRSPHARTGGTTADSATPVESTKQTPLHRRKAARASSTPAAPDTTTDVVLVVDFGAQYAQLIARRVREARVYSEIVPSTMPVAEMLAKNPRAIILSGGPSSVYAEGAPSLDRALFEAGVPVFGMCYGFQLMATMLGGTVDDNGAREYGRTPLTVSKSGSTLFEGTPAEQSVWMSHGDACSAAPEGFTVTASTDVVPVAAFENDEKRLYGVQYHPEVLHSTHGQQVLEHFLYRGAGIEPTWTTTNVVEEQIALIREQVGTKRAICGLSGGVDSAVAAALVQKAIGSQLTCVYVDHGLMRKGESEQVEKDFVASTGVQLKVVDAEERFLAALAGVSDPEQKRKIIGREFIRVFEQAQAEIVAEGAAGGEEVAFLVQGTLYPDVVESGGGTGTANIKSHHNVGGLPEDIEFSLVEPLRQLFKDEVRMVGQELGLPEEIVQRQPFPGPGLGIRIVGEVTKERLDLLREADAIAREELTAAGLDRDIWQCPVVLLADVRSVGVQGDGRTYGHPIVLRPVSSEDAMTADWSRLPYETLARISTRITNEVADVNRVVLDVTSKPPGTIEWE</sequence>
<comment type="subunit">
    <text evidence="9">Homodimer.</text>
</comment>
<proteinExistence type="inferred from homology"/>
<dbReference type="PRINTS" id="PR00096">
    <property type="entry name" value="GATASE"/>
</dbReference>
<evidence type="ECO:0000256" key="4">
    <source>
        <dbReference type="ARBA" id="ARBA00022741"/>
    </source>
</evidence>
<evidence type="ECO:0000256" key="11">
    <source>
        <dbReference type="SAM" id="MobiDB-lite"/>
    </source>
</evidence>
<feature type="compositionally biased region" description="Basic residues" evidence="11">
    <location>
        <begin position="1"/>
        <end position="13"/>
    </location>
</feature>
<organism evidence="13 14">
    <name type="scientific">Streptomyces sanglieri</name>
    <dbReference type="NCBI Taxonomy" id="193460"/>
    <lineage>
        <taxon>Bacteria</taxon>
        <taxon>Bacillati</taxon>
        <taxon>Actinomycetota</taxon>
        <taxon>Actinomycetes</taxon>
        <taxon>Kitasatosporales</taxon>
        <taxon>Streptomycetaceae</taxon>
        <taxon>Streptomyces</taxon>
    </lineage>
</organism>
<evidence type="ECO:0000256" key="7">
    <source>
        <dbReference type="ARBA" id="ARBA00022840"/>
    </source>
</evidence>
<accession>A0ABW2WVP8</accession>
<evidence type="ECO:0000256" key="8">
    <source>
        <dbReference type="ARBA" id="ARBA00022962"/>
    </source>
</evidence>
<comment type="pathway">
    <text evidence="2 9">Purine metabolism; GMP biosynthesis; GMP from XMP (L-Gln route): step 1/1.</text>
</comment>
<dbReference type="Pfam" id="PF00117">
    <property type="entry name" value="GATase"/>
    <property type="match status" value="1"/>
</dbReference>
<dbReference type="SUPFAM" id="SSF52317">
    <property type="entry name" value="Class I glutamine amidotransferase-like"/>
    <property type="match status" value="1"/>
</dbReference>
<feature type="active site" evidence="9">
    <location>
        <position position="221"/>
    </location>
</feature>
<dbReference type="GO" id="GO:0003922">
    <property type="term" value="F:GMP synthase (glutamine-hydrolyzing) activity"/>
    <property type="evidence" value="ECO:0007669"/>
    <property type="project" value="UniProtKB-EC"/>
</dbReference>
<comment type="catalytic activity">
    <reaction evidence="9">
        <text>XMP + L-glutamine + ATP + H2O = GMP + L-glutamate + AMP + diphosphate + 2 H(+)</text>
        <dbReference type="Rhea" id="RHEA:11680"/>
        <dbReference type="ChEBI" id="CHEBI:15377"/>
        <dbReference type="ChEBI" id="CHEBI:15378"/>
        <dbReference type="ChEBI" id="CHEBI:29985"/>
        <dbReference type="ChEBI" id="CHEBI:30616"/>
        <dbReference type="ChEBI" id="CHEBI:33019"/>
        <dbReference type="ChEBI" id="CHEBI:57464"/>
        <dbReference type="ChEBI" id="CHEBI:58115"/>
        <dbReference type="ChEBI" id="CHEBI:58359"/>
        <dbReference type="ChEBI" id="CHEBI:456215"/>
        <dbReference type="EC" id="6.3.5.2"/>
    </reaction>
</comment>
<reference evidence="14" key="1">
    <citation type="journal article" date="2019" name="Int. J. Syst. Evol. Microbiol.">
        <title>The Global Catalogue of Microorganisms (GCM) 10K type strain sequencing project: providing services to taxonomists for standard genome sequencing and annotation.</title>
        <authorList>
            <consortium name="The Broad Institute Genomics Platform"/>
            <consortium name="The Broad Institute Genome Sequencing Center for Infectious Disease"/>
            <person name="Wu L."/>
            <person name="Ma J."/>
        </authorList>
    </citation>
    <scope>NUCLEOTIDE SEQUENCE [LARGE SCALE GENOMIC DNA]</scope>
    <source>
        <strain evidence="14">JCM 12607</strain>
    </source>
</reference>
<keyword evidence="6 9" id="KW-0658">Purine biosynthesis</keyword>
<evidence type="ECO:0000256" key="6">
    <source>
        <dbReference type="ARBA" id="ARBA00022755"/>
    </source>
</evidence>
<protein>
    <recommendedName>
        <fullName evidence="9">GMP synthase [glutamine-hydrolyzing]</fullName>
        <ecNumber evidence="9">6.3.5.2</ecNumber>
    </recommendedName>
    <alternativeName>
        <fullName evidence="9">GMP synthetase</fullName>
    </alternativeName>
    <alternativeName>
        <fullName evidence="9">Glutamine amidotransferase</fullName>
    </alternativeName>
</protein>
<evidence type="ECO:0000256" key="9">
    <source>
        <dbReference type="HAMAP-Rule" id="MF_00344"/>
    </source>
</evidence>
<dbReference type="PANTHER" id="PTHR11922">
    <property type="entry name" value="GMP SYNTHASE-RELATED"/>
    <property type="match status" value="1"/>
</dbReference>
<feature type="region of interest" description="Disordered" evidence="11">
    <location>
        <begin position="1"/>
        <end position="50"/>
    </location>
</feature>
<keyword evidence="3 9" id="KW-0436">Ligase</keyword>
<dbReference type="SUPFAM" id="SSF52402">
    <property type="entry name" value="Adenine nucleotide alpha hydrolases-like"/>
    <property type="match status" value="1"/>
</dbReference>
<evidence type="ECO:0000256" key="5">
    <source>
        <dbReference type="ARBA" id="ARBA00022749"/>
    </source>
</evidence>
<feature type="binding site" evidence="10">
    <location>
        <begin position="275"/>
        <end position="281"/>
    </location>
    <ligand>
        <name>ATP</name>
        <dbReference type="ChEBI" id="CHEBI:30616"/>
    </ligand>
</feature>
<dbReference type="InterPro" id="IPR025777">
    <property type="entry name" value="GMPS_ATP_PPase_dom"/>
</dbReference>
<keyword evidence="4 9" id="KW-0547">Nucleotide-binding</keyword>
<keyword evidence="7 9" id="KW-0067">ATP-binding</keyword>
<dbReference type="NCBIfam" id="NF000848">
    <property type="entry name" value="PRK00074.1"/>
    <property type="match status" value="1"/>
</dbReference>
<evidence type="ECO:0000256" key="10">
    <source>
        <dbReference type="PROSITE-ProRule" id="PRU00886"/>
    </source>
</evidence>
<gene>
    <name evidence="9 13" type="primary">guaA</name>
    <name evidence="13" type="ORF">ACFQ2K_24785</name>
</gene>
<dbReference type="Pfam" id="PF00958">
    <property type="entry name" value="GMP_synt_C"/>
    <property type="match status" value="1"/>
</dbReference>
<dbReference type="InterPro" id="IPR022955">
    <property type="entry name" value="GMP_synthase"/>
</dbReference>
<evidence type="ECO:0000259" key="12">
    <source>
        <dbReference type="PROSITE" id="PS51553"/>
    </source>
</evidence>
<feature type="compositionally biased region" description="Polar residues" evidence="11">
    <location>
        <begin position="17"/>
        <end position="33"/>
    </location>
</feature>
<dbReference type="PROSITE" id="PS51273">
    <property type="entry name" value="GATASE_TYPE_1"/>
    <property type="match status" value="1"/>
</dbReference>
<feature type="active site" evidence="9">
    <location>
        <position position="223"/>
    </location>
</feature>
<keyword evidence="8 9" id="KW-0315">Glutamine amidotransferase</keyword>
<keyword evidence="14" id="KW-1185">Reference proteome</keyword>
<comment type="caution">
    <text evidence="13">The sequence shown here is derived from an EMBL/GenBank/DDBJ whole genome shotgun (WGS) entry which is preliminary data.</text>
</comment>
<dbReference type="SUPFAM" id="SSF54810">
    <property type="entry name" value="GMP synthetase C-terminal dimerisation domain"/>
    <property type="match status" value="1"/>
</dbReference>
<dbReference type="InterPro" id="IPR004739">
    <property type="entry name" value="GMP_synth_GATase"/>
</dbReference>
<dbReference type="EC" id="6.3.5.2" evidence="9"/>
<dbReference type="Gene3D" id="3.30.300.10">
    <property type="match status" value="1"/>
</dbReference>
<evidence type="ECO:0000256" key="1">
    <source>
        <dbReference type="ARBA" id="ARBA00002332"/>
    </source>
</evidence>
<dbReference type="Gene3D" id="3.40.50.880">
    <property type="match status" value="1"/>
</dbReference>
<dbReference type="PRINTS" id="PR00097">
    <property type="entry name" value="ANTSNTHASEII"/>
</dbReference>
<dbReference type="PANTHER" id="PTHR11922:SF2">
    <property type="entry name" value="GMP SYNTHASE [GLUTAMINE-HYDROLYZING]"/>
    <property type="match status" value="1"/>
</dbReference>
<comment type="function">
    <text evidence="1 9">Catalyzes the synthesis of GMP from XMP.</text>
</comment>
<dbReference type="InterPro" id="IPR022310">
    <property type="entry name" value="NAD/GMP_synthase"/>
</dbReference>
<dbReference type="InterPro" id="IPR029062">
    <property type="entry name" value="Class_I_gatase-like"/>
</dbReference>
<feature type="domain" description="GMPS ATP-PPase" evidence="12">
    <location>
        <begin position="248"/>
        <end position="446"/>
    </location>
</feature>
<name>A0ABW2WVP8_9ACTN</name>
<keyword evidence="5 9" id="KW-0332">GMP biosynthesis</keyword>
<evidence type="ECO:0000256" key="2">
    <source>
        <dbReference type="ARBA" id="ARBA00005153"/>
    </source>
</evidence>
<dbReference type="PROSITE" id="PS51553">
    <property type="entry name" value="GMPS_ATP_PPASE"/>
    <property type="match status" value="1"/>
</dbReference>
<dbReference type="HAMAP" id="MF_00344">
    <property type="entry name" value="GMP_synthase"/>
    <property type="match status" value="1"/>
</dbReference>
<evidence type="ECO:0000256" key="3">
    <source>
        <dbReference type="ARBA" id="ARBA00022598"/>
    </source>
</evidence>
<evidence type="ECO:0000313" key="13">
    <source>
        <dbReference type="EMBL" id="MFD0625479.1"/>
    </source>
</evidence>
<dbReference type="CDD" id="cd01997">
    <property type="entry name" value="GMP_synthase_C"/>
    <property type="match status" value="1"/>
</dbReference>
<dbReference type="PRINTS" id="PR00099">
    <property type="entry name" value="CPSGATASE"/>
</dbReference>
<dbReference type="CDD" id="cd01742">
    <property type="entry name" value="GATase1_GMP_Synthase"/>
    <property type="match status" value="1"/>
</dbReference>
<dbReference type="InterPro" id="IPR014729">
    <property type="entry name" value="Rossmann-like_a/b/a_fold"/>
</dbReference>
<dbReference type="NCBIfam" id="TIGR00884">
    <property type="entry name" value="guaA_Cterm"/>
    <property type="match status" value="1"/>
</dbReference>
<dbReference type="InterPro" id="IPR001674">
    <property type="entry name" value="GMP_synth_C"/>
</dbReference>
<dbReference type="InterPro" id="IPR017926">
    <property type="entry name" value="GATASE"/>
</dbReference>
<evidence type="ECO:0000313" key="14">
    <source>
        <dbReference type="Proteomes" id="UP001596915"/>
    </source>
</evidence>
<dbReference type="Pfam" id="PF02540">
    <property type="entry name" value="NAD_synthase"/>
    <property type="match status" value="1"/>
</dbReference>
<dbReference type="Gene3D" id="3.40.50.620">
    <property type="entry name" value="HUPs"/>
    <property type="match status" value="1"/>
</dbReference>
<dbReference type="NCBIfam" id="TIGR00888">
    <property type="entry name" value="guaA_Nterm"/>
    <property type="match status" value="1"/>
</dbReference>
<dbReference type="EMBL" id="JBHTGL010000008">
    <property type="protein sequence ID" value="MFD0625479.1"/>
    <property type="molecule type" value="Genomic_DNA"/>
</dbReference>
<feature type="active site" description="Nucleophile" evidence="9">
    <location>
        <position position="133"/>
    </location>
</feature>